<gene>
    <name evidence="2" type="ORF">ABVK25_000019</name>
</gene>
<dbReference type="PANTHER" id="PTHR43805:SF1">
    <property type="entry name" value="GP-PDE DOMAIN-CONTAINING PROTEIN"/>
    <property type="match status" value="1"/>
</dbReference>
<dbReference type="PROSITE" id="PS51704">
    <property type="entry name" value="GP_PDE"/>
    <property type="match status" value="1"/>
</dbReference>
<dbReference type="InterPro" id="IPR017946">
    <property type="entry name" value="PLC-like_Pdiesterase_TIM-brl"/>
</dbReference>
<name>A0ABR4BLZ5_9LECA</name>
<evidence type="ECO:0000313" key="3">
    <source>
        <dbReference type="Proteomes" id="UP001590951"/>
    </source>
</evidence>
<keyword evidence="3" id="KW-1185">Reference proteome</keyword>
<proteinExistence type="predicted"/>
<dbReference type="Pfam" id="PF03009">
    <property type="entry name" value="GDPD"/>
    <property type="match status" value="1"/>
</dbReference>
<evidence type="ECO:0000313" key="2">
    <source>
        <dbReference type="EMBL" id="KAL2058728.1"/>
    </source>
</evidence>
<dbReference type="PANTHER" id="PTHR43805">
    <property type="entry name" value="GLYCEROPHOSPHORYL DIESTER PHOSPHODIESTERASE"/>
    <property type="match status" value="1"/>
</dbReference>
<dbReference type="EMBL" id="JBHFEH010000001">
    <property type="protein sequence ID" value="KAL2058728.1"/>
    <property type="molecule type" value="Genomic_DNA"/>
</dbReference>
<dbReference type="Proteomes" id="UP001590951">
    <property type="component" value="Unassembled WGS sequence"/>
</dbReference>
<dbReference type="SUPFAM" id="SSF51695">
    <property type="entry name" value="PLC-like phosphodiesterases"/>
    <property type="match status" value="1"/>
</dbReference>
<dbReference type="Gene3D" id="3.20.20.190">
    <property type="entry name" value="Phosphatidylinositol (PI) phosphodiesterase"/>
    <property type="match status" value="1"/>
</dbReference>
<feature type="domain" description="GP-PDE" evidence="1">
    <location>
        <begin position="64"/>
        <end position="241"/>
    </location>
</feature>
<accession>A0ABR4BLZ5</accession>
<comment type="caution">
    <text evidence="2">The sequence shown here is derived from an EMBL/GenBank/DDBJ whole genome shotgun (WGS) entry which is preliminary data.</text>
</comment>
<dbReference type="InterPro" id="IPR030395">
    <property type="entry name" value="GP_PDE_dom"/>
</dbReference>
<evidence type="ECO:0000259" key="1">
    <source>
        <dbReference type="PROSITE" id="PS51704"/>
    </source>
</evidence>
<protein>
    <recommendedName>
        <fullName evidence="1">GP-PDE domain-containing protein</fullName>
    </recommendedName>
</protein>
<organism evidence="2 3">
    <name type="scientific">Lepraria finkii</name>
    <dbReference type="NCBI Taxonomy" id="1340010"/>
    <lineage>
        <taxon>Eukaryota</taxon>
        <taxon>Fungi</taxon>
        <taxon>Dikarya</taxon>
        <taxon>Ascomycota</taxon>
        <taxon>Pezizomycotina</taxon>
        <taxon>Lecanoromycetes</taxon>
        <taxon>OSLEUM clade</taxon>
        <taxon>Lecanoromycetidae</taxon>
        <taxon>Lecanorales</taxon>
        <taxon>Lecanorineae</taxon>
        <taxon>Stereocaulaceae</taxon>
        <taxon>Lepraria</taxon>
    </lineage>
</organism>
<reference evidence="2 3" key="1">
    <citation type="submission" date="2024-09" db="EMBL/GenBank/DDBJ databases">
        <title>Rethinking Asexuality: The Enigmatic Case of Functional Sexual Genes in Lepraria (Stereocaulaceae).</title>
        <authorList>
            <person name="Doellman M."/>
            <person name="Sun Y."/>
            <person name="Barcenas-Pena A."/>
            <person name="Lumbsch H.T."/>
            <person name="Grewe F."/>
        </authorList>
    </citation>
    <scope>NUCLEOTIDE SEQUENCE [LARGE SCALE GENOMIC DNA]</scope>
    <source>
        <strain evidence="2 3">Grewe 0041</strain>
    </source>
</reference>
<sequence length="241" mass="27165">MEAAAPLIQKVSPLPLPPFLFNEHVYDSLAEALPMPSQYSDYADWPPPASWTFARKLPTGEKLPQTIAHRGYKTKHPENTMGAFRGAVKVGAHAIETDVHLTKDNVVVLSHDATLKRCFGKDEKIVNCTWDYISQQRTLANPHEPMPRLQDLLQFLASPGVENTWLLLDIKLDNDADEVMRLIAHTISSVPPSPYKPWNQRIVLGCWAAKFIPLCSKHLPRLRNIAYRLLPLLRAAIPIRA</sequence>